<gene>
    <name evidence="3" type="ORF">EZM97_06570</name>
</gene>
<protein>
    <recommendedName>
        <fullName evidence="5">Sel1 repeat family protein</fullName>
    </recommendedName>
</protein>
<keyword evidence="4" id="KW-1185">Reference proteome</keyword>
<evidence type="ECO:0008006" key="5">
    <source>
        <dbReference type="Google" id="ProtNLM"/>
    </source>
</evidence>
<dbReference type="AlphaFoldDB" id="A0A4R0YUK3"/>
<dbReference type="InterPro" id="IPR050767">
    <property type="entry name" value="Sel1_AlgK"/>
</dbReference>
<evidence type="ECO:0000313" key="4">
    <source>
        <dbReference type="Proteomes" id="UP000291822"/>
    </source>
</evidence>
<feature type="region of interest" description="Disordered" evidence="1">
    <location>
        <begin position="267"/>
        <end position="307"/>
    </location>
</feature>
<keyword evidence="2" id="KW-0732">Signal</keyword>
<reference evidence="3 4" key="1">
    <citation type="submission" date="2019-02" db="EMBL/GenBank/DDBJ databases">
        <title>Dyella amyloliquefaciens sp. nov., isolated from forest soil.</title>
        <authorList>
            <person name="Gao Z.-H."/>
            <person name="Qiu L.-H."/>
        </authorList>
    </citation>
    <scope>NUCLEOTIDE SEQUENCE [LARGE SCALE GENOMIC DNA]</scope>
    <source>
        <strain evidence="3 4">KACC 12747</strain>
    </source>
</reference>
<evidence type="ECO:0000256" key="2">
    <source>
        <dbReference type="SAM" id="SignalP"/>
    </source>
</evidence>
<comment type="caution">
    <text evidence="3">The sequence shown here is derived from an EMBL/GenBank/DDBJ whole genome shotgun (WGS) entry which is preliminary data.</text>
</comment>
<feature type="chain" id="PRO_5020764229" description="Sel1 repeat family protein" evidence="2">
    <location>
        <begin position="23"/>
        <end position="569"/>
    </location>
</feature>
<feature type="compositionally biased region" description="Low complexity" evidence="1">
    <location>
        <begin position="288"/>
        <end position="302"/>
    </location>
</feature>
<name>A0A4R0YUK3_9GAMM</name>
<dbReference type="Gene3D" id="1.25.40.10">
    <property type="entry name" value="Tetratricopeptide repeat domain"/>
    <property type="match status" value="2"/>
</dbReference>
<dbReference type="Pfam" id="PF08238">
    <property type="entry name" value="Sel1"/>
    <property type="match status" value="4"/>
</dbReference>
<feature type="region of interest" description="Disordered" evidence="1">
    <location>
        <begin position="320"/>
        <end position="358"/>
    </location>
</feature>
<dbReference type="PANTHER" id="PTHR11102:SF160">
    <property type="entry name" value="ERAD-ASSOCIATED E3 UBIQUITIN-PROTEIN LIGASE COMPONENT HRD3"/>
    <property type="match status" value="1"/>
</dbReference>
<sequence length="569" mass="60709">MKRPVARSLLMVAFGAMTCASAQQAPPPAQNPPTAVEGGGMPDLERGKLAAQMGHDAEAESNFLPLAQRGYTEAQLALARLYARRQTTQSMKDAIHWFRTAAQKDPVDAEVPLARLLLKQDDPSQLDESQRLFLHAWEERQDPEALAGLIELYTAYPEKDGSKQLPTLVVTAEKLDLPVTNGALISWYRNTRDVPGHNDHLLAMCRKSLNIAPTCYVDLVRDMRERKDLKAMQQMVSAAMSQYAQGLVPVATASGLARALVAAPDGALEAGDDTPVSDAPETDAEDLASTGASSGTTTMAASRSCEQDPVGVTKVVNASQQTAGAPPPVANIVPTRNTAPAAAPGNAKPAAQPAPDANAQPEMANQILAKLAGGSPEARVEAAGVAVRFPYLAPDLDLENILQDGMKQGLADAPLYLGELYLHGARAPRDPEKALDLLQRAAKHPDTALDAQYYIGRLYQYGYLDEVDPQKAIDHLLFAARRGYVAADSALARLYSSGKGVCPDLVNAFVFAQLGARDGAPAIRTLAGQVTGALTPQQRQSAQRLLRQEEAARQQVPQTDLAEATPSSP</sequence>
<proteinExistence type="predicted"/>
<feature type="region of interest" description="Disordered" evidence="1">
    <location>
        <begin position="22"/>
        <end position="45"/>
    </location>
</feature>
<dbReference type="RefSeq" id="WP_131150246.1">
    <property type="nucleotide sequence ID" value="NZ_SJTG01000001.1"/>
</dbReference>
<feature type="region of interest" description="Disordered" evidence="1">
    <location>
        <begin position="545"/>
        <end position="569"/>
    </location>
</feature>
<organism evidence="3 4">
    <name type="scientific">Dyella soli</name>
    <dbReference type="NCBI Taxonomy" id="522319"/>
    <lineage>
        <taxon>Bacteria</taxon>
        <taxon>Pseudomonadati</taxon>
        <taxon>Pseudomonadota</taxon>
        <taxon>Gammaproteobacteria</taxon>
        <taxon>Lysobacterales</taxon>
        <taxon>Rhodanobacteraceae</taxon>
        <taxon>Dyella</taxon>
    </lineage>
</organism>
<dbReference type="PANTHER" id="PTHR11102">
    <property type="entry name" value="SEL-1-LIKE PROTEIN"/>
    <property type="match status" value="1"/>
</dbReference>
<dbReference type="SUPFAM" id="SSF81901">
    <property type="entry name" value="HCP-like"/>
    <property type="match status" value="2"/>
</dbReference>
<dbReference type="EMBL" id="SJTG01000001">
    <property type="protein sequence ID" value="TCI12972.1"/>
    <property type="molecule type" value="Genomic_DNA"/>
</dbReference>
<evidence type="ECO:0000256" key="1">
    <source>
        <dbReference type="SAM" id="MobiDB-lite"/>
    </source>
</evidence>
<dbReference type="InterPro" id="IPR011990">
    <property type="entry name" value="TPR-like_helical_dom_sf"/>
</dbReference>
<evidence type="ECO:0000313" key="3">
    <source>
        <dbReference type="EMBL" id="TCI12972.1"/>
    </source>
</evidence>
<dbReference type="InterPro" id="IPR006597">
    <property type="entry name" value="Sel1-like"/>
</dbReference>
<accession>A0A4R0YUK3</accession>
<feature type="signal peptide" evidence="2">
    <location>
        <begin position="1"/>
        <end position="22"/>
    </location>
</feature>
<feature type="compositionally biased region" description="Low complexity" evidence="1">
    <location>
        <begin position="339"/>
        <end position="358"/>
    </location>
</feature>
<dbReference type="SMART" id="SM00671">
    <property type="entry name" value="SEL1"/>
    <property type="match status" value="4"/>
</dbReference>
<dbReference type="Proteomes" id="UP000291822">
    <property type="component" value="Unassembled WGS sequence"/>
</dbReference>